<feature type="transmembrane region" description="Helical" evidence="5">
    <location>
        <begin position="118"/>
        <end position="140"/>
    </location>
</feature>
<comment type="subcellular location">
    <subcellularLocation>
        <location evidence="1">Membrane</location>
        <topology evidence="1">Multi-pass membrane protein</topology>
    </subcellularLocation>
</comment>
<evidence type="ECO:0000256" key="5">
    <source>
        <dbReference type="SAM" id="Phobius"/>
    </source>
</evidence>
<feature type="transmembrane region" description="Helical" evidence="5">
    <location>
        <begin position="342"/>
        <end position="362"/>
    </location>
</feature>
<feature type="transmembrane region" description="Helical" evidence="5">
    <location>
        <begin position="315"/>
        <end position="335"/>
    </location>
</feature>
<keyword evidence="3 5" id="KW-1133">Transmembrane helix</keyword>
<dbReference type="GO" id="GO:0005886">
    <property type="term" value="C:plasma membrane"/>
    <property type="evidence" value="ECO:0007669"/>
    <property type="project" value="TreeGrafter"/>
</dbReference>
<dbReference type="HOGENOM" id="CLU_000960_22_2_1"/>
<feature type="transmembrane region" description="Helical" evidence="5">
    <location>
        <begin position="61"/>
        <end position="87"/>
    </location>
</feature>
<feature type="transmembrane region" description="Helical" evidence="5">
    <location>
        <begin position="31"/>
        <end position="49"/>
    </location>
</feature>
<reference evidence="8" key="2">
    <citation type="submission" date="2015-01" db="EMBL/GenBank/DDBJ databases">
        <title>Evolutionary Origins and Diversification of the Mycorrhizal Mutualists.</title>
        <authorList>
            <consortium name="DOE Joint Genome Institute"/>
            <consortium name="Mycorrhizal Genomics Consortium"/>
            <person name="Kohler A."/>
            <person name="Kuo A."/>
            <person name="Nagy L.G."/>
            <person name="Floudas D."/>
            <person name="Copeland A."/>
            <person name="Barry K.W."/>
            <person name="Cichocki N."/>
            <person name="Veneault-Fourrey C."/>
            <person name="LaButti K."/>
            <person name="Lindquist E.A."/>
            <person name="Lipzen A."/>
            <person name="Lundell T."/>
            <person name="Morin E."/>
            <person name="Murat C."/>
            <person name="Riley R."/>
            <person name="Ohm R."/>
            <person name="Sun H."/>
            <person name="Tunlid A."/>
            <person name="Henrissat B."/>
            <person name="Grigoriev I.V."/>
            <person name="Hibbett D.S."/>
            <person name="Martin F."/>
        </authorList>
    </citation>
    <scope>NUCLEOTIDE SEQUENCE [LARGE SCALE GENOMIC DNA]</scope>
    <source>
        <strain evidence="8">Zn</strain>
    </source>
</reference>
<dbReference type="Pfam" id="PF07690">
    <property type="entry name" value="MFS_1"/>
    <property type="match status" value="1"/>
</dbReference>
<keyword evidence="4 5" id="KW-0472">Membrane</keyword>
<dbReference type="OrthoDB" id="440553at2759"/>
<feature type="domain" description="Major facilitator superfamily (MFS) profile" evidence="6">
    <location>
        <begin position="1"/>
        <end position="505"/>
    </location>
</feature>
<feature type="transmembrane region" description="Helical" evidence="5">
    <location>
        <begin position="374"/>
        <end position="395"/>
    </location>
</feature>
<name>A0A0C3D656_OIDMZ</name>
<dbReference type="InParanoid" id="A0A0C3D656"/>
<accession>A0A0C3D656</accession>
<proteinExistence type="predicted"/>
<evidence type="ECO:0000256" key="4">
    <source>
        <dbReference type="ARBA" id="ARBA00023136"/>
    </source>
</evidence>
<feature type="transmembrane region" description="Helical" evidence="5">
    <location>
        <begin position="416"/>
        <end position="434"/>
    </location>
</feature>
<feature type="transmembrane region" description="Helical" evidence="5">
    <location>
        <begin position="160"/>
        <end position="180"/>
    </location>
</feature>
<evidence type="ECO:0000256" key="2">
    <source>
        <dbReference type="ARBA" id="ARBA00022692"/>
    </source>
</evidence>
<feature type="transmembrane region" description="Helical" evidence="5">
    <location>
        <begin position="226"/>
        <end position="251"/>
    </location>
</feature>
<feature type="transmembrane region" description="Helical" evidence="5">
    <location>
        <begin position="201"/>
        <end position="220"/>
    </location>
</feature>
<evidence type="ECO:0000313" key="8">
    <source>
        <dbReference type="Proteomes" id="UP000054321"/>
    </source>
</evidence>
<dbReference type="PANTHER" id="PTHR23501">
    <property type="entry name" value="MAJOR FACILITATOR SUPERFAMILY"/>
    <property type="match status" value="1"/>
</dbReference>
<reference evidence="7 8" key="1">
    <citation type="submission" date="2014-04" db="EMBL/GenBank/DDBJ databases">
        <authorList>
            <consortium name="DOE Joint Genome Institute"/>
            <person name="Kuo A."/>
            <person name="Martino E."/>
            <person name="Perotto S."/>
            <person name="Kohler A."/>
            <person name="Nagy L.G."/>
            <person name="Floudas D."/>
            <person name="Copeland A."/>
            <person name="Barry K.W."/>
            <person name="Cichocki N."/>
            <person name="Veneault-Fourrey C."/>
            <person name="LaButti K."/>
            <person name="Lindquist E.A."/>
            <person name="Lipzen A."/>
            <person name="Lundell T."/>
            <person name="Morin E."/>
            <person name="Murat C."/>
            <person name="Sun H."/>
            <person name="Tunlid A."/>
            <person name="Henrissat B."/>
            <person name="Grigoriev I.V."/>
            <person name="Hibbett D.S."/>
            <person name="Martin F."/>
            <person name="Nordberg H.P."/>
            <person name="Cantor M.N."/>
            <person name="Hua S.X."/>
        </authorList>
    </citation>
    <scope>NUCLEOTIDE SEQUENCE [LARGE SCALE GENOMIC DNA]</scope>
    <source>
        <strain evidence="7 8">Zn</strain>
    </source>
</reference>
<gene>
    <name evidence="7" type="ORF">OIDMADRAFT_185164</name>
</gene>
<dbReference type="SUPFAM" id="SSF103473">
    <property type="entry name" value="MFS general substrate transporter"/>
    <property type="match status" value="1"/>
</dbReference>
<feature type="transmembrane region" description="Helical" evidence="5">
    <location>
        <begin position="93"/>
        <end position="111"/>
    </location>
</feature>
<evidence type="ECO:0000256" key="3">
    <source>
        <dbReference type="ARBA" id="ARBA00022989"/>
    </source>
</evidence>
<dbReference type="InterPro" id="IPR011701">
    <property type="entry name" value="MFS"/>
</dbReference>
<protein>
    <recommendedName>
        <fullName evidence="6">Major facilitator superfamily (MFS) profile domain-containing protein</fullName>
    </recommendedName>
</protein>
<evidence type="ECO:0000313" key="7">
    <source>
        <dbReference type="EMBL" id="KIN06799.1"/>
    </source>
</evidence>
<dbReference type="PANTHER" id="PTHR23501:SF43">
    <property type="entry name" value="MULTIDRUG TRANSPORTER, PUTATIVE (AFU_ORTHOLOGUE AFUA_6G03040)-RELATED"/>
    <property type="match status" value="1"/>
</dbReference>
<dbReference type="EMBL" id="KN832870">
    <property type="protein sequence ID" value="KIN06799.1"/>
    <property type="molecule type" value="Genomic_DNA"/>
</dbReference>
<dbReference type="InterPro" id="IPR036259">
    <property type="entry name" value="MFS_trans_sf"/>
</dbReference>
<feature type="transmembrane region" description="Helical" evidence="5">
    <location>
        <begin position="272"/>
        <end position="295"/>
    </location>
</feature>
<dbReference type="Gene3D" id="1.20.1250.20">
    <property type="entry name" value="MFS general substrate transporter like domains"/>
    <property type="match status" value="1"/>
</dbReference>
<dbReference type="GO" id="GO:0022857">
    <property type="term" value="F:transmembrane transporter activity"/>
    <property type="evidence" value="ECO:0007669"/>
    <property type="project" value="InterPro"/>
</dbReference>
<keyword evidence="8" id="KW-1185">Reference proteome</keyword>
<keyword evidence="2 5" id="KW-0812">Transmembrane</keyword>
<dbReference type="AlphaFoldDB" id="A0A0C3D656"/>
<dbReference type="PROSITE" id="PS50850">
    <property type="entry name" value="MFS"/>
    <property type="match status" value="1"/>
</dbReference>
<sequence>MSLLLSTLETTIVSTSLVSIVDALHGFDRSGWLVTSYMLTYTGFLIIYAKLSDILGMKLMLLCAITLFTIFSIACGVSNSMVLLIIFRAFQGMGGSGIYSLSTVMVTMMVPPAKYATYVTITTSVFAISSVLGPLLGGAINDSTTWRWVFYLKSVAQHTMLDLGGASAFALVAFSIPFGFPYGKSARFFRSMIEERAWKRIDALGAFLSLAGSILLVFALQEGGVAYAWGSGAVIACFALSSLLLAGFIIWERQLSMRKTVCEPMFPWRLAVNRFVLGLLINGFLTGFPFMAAIFNIPQRLQTVNSTSAIDAGIRLLPLLLLSPVASATSGLLITKLKIPPLYILILGGSLQTIGVGLFSSLPSSDLQIPPAQYGYQVIMGLGFGFNLSTILMMVPMVVDEKDMPVTMAAVTQIRVLGGTIGLAACSAVLINHIKEQAPTFLTSEQVASILLSSSNIALLSPQEQTQTRMVFAAGYSQQMRVMLYFSVAAIFSLLLLIEWRPRRVVDIAKAELSTSH</sequence>
<evidence type="ECO:0000256" key="1">
    <source>
        <dbReference type="ARBA" id="ARBA00004141"/>
    </source>
</evidence>
<dbReference type="InterPro" id="IPR020846">
    <property type="entry name" value="MFS_dom"/>
</dbReference>
<organism evidence="7 8">
    <name type="scientific">Oidiodendron maius (strain Zn)</name>
    <dbReference type="NCBI Taxonomy" id="913774"/>
    <lineage>
        <taxon>Eukaryota</taxon>
        <taxon>Fungi</taxon>
        <taxon>Dikarya</taxon>
        <taxon>Ascomycota</taxon>
        <taxon>Pezizomycotina</taxon>
        <taxon>Leotiomycetes</taxon>
        <taxon>Leotiomycetes incertae sedis</taxon>
        <taxon>Myxotrichaceae</taxon>
        <taxon>Oidiodendron</taxon>
    </lineage>
</organism>
<dbReference type="Proteomes" id="UP000054321">
    <property type="component" value="Unassembled WGS sequence"/>
</dbReference>
<evidence type="ECO:0000259" key="6">
    <source>
        <dbReference type="PROSITE" id="PS50850"/>
    </source>
</evidence>
<feature type="transmembrane region" description="Helical" evidence="5">
    <location>
        <begin position="482"/>
        <end position="500"/>
    </location>
</feature>